<dbReference type="Proteomes" id="UP000254412">
    <property type="component" value="Unassembled WGS sequence"/>
</dbReference>
<dbReference type="EMBL" id="UHDS01000001">
    <property type="protein sequence ID" value="SUM56269.1"/>
    <property type="molecule type" value="Genomic_DNA"/>
</dbReference>
<dbReference type="AlphaFoldDB" id="A0A380GQ73"/>
<evidence type="ECO:0000313" key="2">
    <source>
        <dbReference type="Proteomes" id="UP000254412"/>
    </source>
</evidence>
<dbReference type="RefSeq" id="WP_103373721.1">
    <property type="nucleotide sequence ID" value="NZ_BMCF01000003.1"/>
</dbReference>
<name>A0A380GQ73_9STAP</name>
<dbReference type="Pfam" id="PF13061">
    <property type="entry name" value="DUF3923"/>
    <property type="match status" value="1"/>
</dbReference>
<sequence length="79" mass="9109">MKISWTFWWIISAIEVLSFIGFSILLWMRDIDASGTIQTTQLKWANITVLGFAFLFPFAIQVAWLITNLVLSKNKLNQS</sequence>
<organism evidence="1 2">
    <name type="scientific">Staphylococcus nepalensis</name>
    <dbReference type="NCBI Taxonomy" id="214473"/>
    <lineage>
        <taxon>Bacteria</taxon>
        <taxon>Bacillati</taxon>
        <taxon>Bacillota</taxon>
        <taxon>Bacilli</taxon>
        <taxon>Bacillales</taxon>
        <taxon>Staphylococcaceae</taxon>
        <taxon>Staphylococcus</taxon>
    </lineage>
</organism>
<proteinExistence type="predicted"/>
<accession>A0A380GQ73</accession>
<reference evidence="1 2" key="1">
    <citation type="submission" date="2018-06" db="EMBL/GenBank/DDBJ databases">
        <authorList>
            <consortium name="Pathogen Informatics"/>
            <person name="Doyle S."/>
        </authorList>
    </citation>
    <scope>NUCLEOTIDE SEQUENCE [LARGE SCALE GENOMIC DNA]</scope>
    <source>
        <strain evidence="1 2">NCTC13834</strain>
    </source>
</reference>
<protein>
    <submittedName>
        <fullName evidence="1">Uncharacterized protein</fullName>
    </submittedName>
</protein>
<evidence type="ECO:0000313" key="1">
    <source>
        <dbReference type="EMBL" id="SUM56269.1"/>
    </source>
</evidence>
<dbReference type="InterPro" id="IPR025037">
    <property type="entry name" value="DUF3923"/>
</dbReference>
<gene>
    <name evidence="1" type="ORF">NCTC13834_02677</name>
</gene>